<comment type="similarity">
    <text evidence="1">Belongs to the metallo-dependent hydrolases superfamily.</text>
</comment>
<dbReference type="EMBL" id="JARXNH020000057">
    <property type="protein sequence ID" value="MEK0250629.1"/>
    <property type="molecule type" value="Genomic_DNA"/>
</dbReference>
<dbReference type="Pfam" id="PF04909">
    <property type="entry name" value="Amidohydro_2"/>
    <property type="match status" value="1"/>
</dbReference>
<evidence type="ECO:0000259" key="2">
    <source>
        <dbReference type="Pfam" id="PF04909"/>
    </source>
</evidence>
<evidence type="ECO:0000313" key="3">
    <source>
        <dbReference type="EMBL" id="MEK0250629.1"/>
    </source>
</evidence>
<dbReference type="Gene3D" id="3.20.20.140">
    <property type="entry name" value="Metal-dependent hydrolases"/>
    <property type="match status" value="1"/>
</dbReference>
<keyword evidence="4" id="KW-1185">Reference proteome</keyword>
<proteinExistence type="inferred from homology"/>
<organism evidence="3 4">
    <name type="scientific">Raoultella scottii</name>
    <dbReference type="NCBI Taxonomy" id="3040937"/>
    <lineage>
        <taxon>Bacteria</taxon>
        <taxon>Pseudomonadati</taxon>
        <taxon>Pseudomonadota</taxon>
        <taxon>Gammaproteobacteria</taxon>
        <taxon>Enterobacterales</taxon>
        <taxon>Enterobacteriaceae</taxon>
        <taxon>Klebsiella/Raoultella group</taxon>
        <taxon>Raoultella</taxon>
    </lineage>
</organism>
<accession>A0ABU8ZAP8</accession>
<evidence type="ECO:0000313" key="4">
    <source>
        <dbReference type="Proteomes" id="UP001334005"/>
    </source>
</evidence>
<comment type="caution">
    <text evidence="3">The sequence shown here is derived from an EMBL/GenBank/DDBJ whole genome shotgun (WGS) entry which is preliminary data.</text>
</comment>
<protein>
    <submittedName>
        <fullName evidence="3">Amidohydrolase family protein</fullName>
    </submittedName>
</protein>
<dbReference type="PANTHER" id="PTHR43569:SF1">
    <property type="entry name" value="BLL3371 PROTEIN"/>
    <property type="match status" value="1"/>
</dbReference>
<dbReference type="Proteomes" id="UP001334005">
    <property type="component" value="Unassembled WGS sequence"/>
</dbReference>
<dbReference type="InterPro" id="IPR032466">
    <property type="entry name" value="Metal_Hydrolase"/>
</dbReference>
<gene>
    <name evidence="3" type="ORF">QFI66_021340</name>
</gene>
<reference evidence="3 4" key="1">
    <citation type="submission" date="2024-03" db="EMBL/GenBank/DDBJ databases">
        <title>Two novel Raoultella species associated with bleeding cankers of broadleaf hosts, Raoultella scottia sp. nov. and Raoultella lignicola sp. nov.</title>
        <authorList>
            <person name="Brady C.L."/>
        </authorList>
    </citation>
    <scope>NUCLEOTIDE SEQUENCE [LARGE SCALE GENOMIC DNA]</scope>
    <source>
        <strain evidence="3 4">BAC 10a-01-01</strain>
    </source>
</reference>
<name>A0ABU8ZAP8_9ENTR</name>
<dbReference type="InterPro" id="IPR006680">
    <property type="entry name" value="Amidohydro-rel"/>
</dbReference>
<dbReference type="RefSeq" id="WP_331835606.1">
    <property type="nucleotide sequence ID" value="NZ_JARXNH020000057.1"/>
</dbReference>
<evidence type="ECO:0000256" key="1">
    <source>
        <dbReference type="ARBA" id="ARBA00038310"/>
    </source>
</evidence>
<feature type="domain" description="Amidohydrolase-related" evidence="2">
    <location>
        <begin position="6"/>
        <end position="286"/>
    </location>
</feature>
<sequence>MLHITDTHLHLWDLSRFRLSWLSEVPALNHDVSWQDYRALVDQDTWCIDRALYVEVDVVPEQRGAESLFLRELCADPTNFVEGGIISLDLQQPDAVSRWLTSDARHPAVKGVRHVLHVASQPSGACLTSAFINNVNALGNAGLCFEVCLRNEDMADAVALAERTSTPLVLNHMGNVDSVRLAEDANYAANWRRSLRRLAQLQHVWCKVSGVNIPAGEDCERVRPVVEQCLATFSADRVMFASNFPVCSLNTGLIPWVNTLIRITDGQGSAWQERFFNRNAQQLYRLTEA</sequence>
<dbReference type="PANTHER" id="PTHR43569">
    <property type="entry name" value="AMIDOHYDROLASE"/>
    <property type="match status" value="1"/>
</dbReference>
<dbReference type="SUPFAM" id="SSF51556">
    <property type="entry name" value="Metallo-dependent hydrolases"/>
    <property type="match status" value="1"/>
</dbReference>
<dbReference type="InterPro" id="IPR052350">
    <property type="entry name" value="Metallo-dep_Lactonases"/>
</dbReference>